<dbReference type="InterPro" id="IPR023296">
    <property type="entry name" value="Glyco_hydro_beta-prop_sf"/>
</dbReference>
<dbReference type="SUPFAM" id="SSF75005">
    <property type="entry name" value="Arabinanase/levansucrase/invertase"/>
    <property type="match status" value="1"/>
</dbReference>
<dbReference type="Gene3D" id="2.115.10.20">
    <property type="entry name" value="Glycosyl hydrolase domain, family 43"/>
    <property type="match status" value="1"/>
</dbReference>
<dbReference type="AlphaFoldDB" id="A0A2X2TLL5"/>
<accession>A0A2X2TLL5</accession>
<sequence>MYRIILLLSITLCMKSFGQVLHNGITLPSHWPPRYKEPTERKEMPVPYLQHKPAVIPINTGRQLFVDDFLLSENHLQKVYHTPRFYAQNPVLKADKPWENTKEGYPYAAPFSDGVWYDEQDNKFKMWYLAGASQANGAKHGLATCYAESVDGKHWTKPSLDIVPGTNYVDVNNRDAATVWLDKQEKDPAKRFKFFNVEYKAMNNIEYKSDYAQYQIVLKYSPDGIHFTDKGVAHSGSITDRCSAFYNPFTNRWAISMRYSVPEVSNRSRSYLEHANVEDAVSLAHMMSRQLHEKYQVFWFTPDDKEKRHPDHPEVAPGIYNFDAIAYESIILGFYSQWQGPENGICKKAMMPKRNEVQLGYSRDGFHFARPTHQSFMGVNPTEGAWNYGNMQSVNGVPIIVGDSLYFYSSGRSKNNIWWDAGMSTGLTTLRRDGFVSLKADKKEAFATTEKVSFDGDYLFVNAAVRKGKLLVEVLDESGSPIAGFTKKDCVVLQKTDSTKVRVQWKNNATLIALKGKPVRFKFYLTNGDLYAFWVSPWQTGESRGYTAGGGKGLNPSGIDEP</sequence>
<evidence type="ECO:0000256" key="1">
    <source>
        <dbReference type="SAM" id="SignalP"/>
    </source>
</evidence>
<proteinExistence type="predicted"/>
<organism evidence="2 3">
    <name type="scientific">Capnocytophaga ochracea</name>
    <dbReference type="NCBI Taxonomy" id="1018"/>
    <lineage>
        <taxon>Bacteria</taxon>
        <taxon>Pseudomonadati</taxon>
        <taxon>Bacteroidota</taxon>
        <taxon>Flavobacteriia</taxon>
        <taxon>Flavobacteriales</taxon>
        <taxon>Flavobacteriaceae</taxon>
        <taxon>Capnocytophaga</taxon>
    </lineage>
</organism>
<dbReference type="EMBL" id="UARG01000017">
    <property type="protein sequence ID" value="SQA78479.1"/>
    <property type="molecule type" value="Genomic_DNA"/>
</dbReference>
<feature type="chain" id="PRO_5016143816" description="Glycosyl hydrolase family 32" evidence="1">
    <location>
        <begin position="19"/>
        <end position="562"/>
    </location>
</feature>
<evidence type="ECO:0000313" key="2">
    <source>
        <dbReference type="EMBL" id="SQA78479.1"/>
    </source>
</evidence>
<evidence type="ECO:0000313" key="3">
    <source>
        <dbReference type="Proteomes" id="UP000249891"/>
    </source>
</evidence>
<evidence type="ECO:0008006" key="4">
    <source>
        <dbReference type="Google" id="ProtNLM"/>
    </source>
</evidence>
<dbReference type="RefSeq" id="WP_128091603.1">
    <property type="nucleotide sequence ID" value="NZ_UARG01000017.1"/>
</dbReference>
<dbReference type="Proteomes" id="UP000249891">
    <property type="component" value="Unassembled WGS sequence"/>
</dbReference>
<reference evidence="2 3" key="1">
    <citation type="submission" date="2018-06" db="EMBL/GenBank/DDBJ databases">
        <authorList>
            <consortium name="Pathogen Informatics"/>
            <person name="Doyle S."/>
        </authorList>
    </citation>
    <scope>NUCLEOTIDE SEQUENCE [LARGE SCALE GENOMIC DNA]</scope>
    <source>
        <strain evidence="2 3">NCTC11546</strain>
    </source>
</reference>
<feature type="signal peptide" evidence="1">
    <location>
        <begin position="1"/>
        <end position="18"/>
    </location>
</feature>
<name>A0A2X2TLL5_CAPOC</name>
<gene>
    <name evidence="2" type="ORF">NCTC11546_01716</name>
</gene>
<protein>
    <recommendedName>
        <fullName evidence="4">Glycosyl hydrolase family 32</fullName>
    </recommendedName>
</protein>
<keyword evidence="1" id="KW-0732">Signal</keyword>